<dbReference type="Pfam" id="PF01926">
    <property type="entry name" value="MMR_HSR1"/>
    <property type="match status" value="1"/>
</dbReference>
<evidence type="ECO:0000313" key="3">
    <source>
        <dbReference type="Proteomes" id="UP000051813"/>
    </source>
</evidence>
<protein>
    <submittedName>
        <fullName evidence="2">GTPase YqeH</fullName>
    </submittedName>
</protein>
<dbReference type="Pfam" id="PF21516">
    <property type="entry name" value="YqeH-like_C"/>
    <property type="match status" value="1"/>
</dbReference>
<dbReference type="InterPro" id="IPR006073">
    <property type="entry name" value="GTP-bd"/>
</dbReference>
<keyword evidence="3" id="KW-1185">Reference proteome</keyword>
<dbReference type="PANTHER" id="PTHR46434">
    <property type="entry name" value="GENETIC INTERACTOR OF PROHIBITINS 3, MITOCHONDRIAL"/>
    <property type="match status" value="1"/>
</dbReference>
<dbReference type="PANTHER" id="PTHR46434:SF1">
    <property type="entry name" value="GENETIC INTERACTOR OF PROHIBITINS 3, MITOCHONDRIAL"/>
    <property type="match status" value="1"/>
</dbReference>
<dbReference type="InterPro" id="IPR027417">
    <property type="entry name" value="P-loop_NTPase"/>
</dbReference>
<dbReference type="RefSeq" id="WP_057757771.1">
    <property type="nucleotide sequence ID" value="NZ_AYYK01000025.1"/>
</dbReference>
<accession>A0A0R2BRX7</accession>
<dbReference type="InterPro" id="IPR048422">
    <property type="entry name" value="NOA1/YqeH-like_C"/>
</dbReference>
<dbReference type="NCBIfam" id="TIGR03597">
    <property type="entry name" value="GTPase_YqeH"/>
    <property type="match status" value="1"/>
</dbReference>
<dbReference type="Proteomes" id="UP000051813">
    <property type="component" value="Unassembled WGS sequence"/>
</dbReference>
<dbReference type="InterPro" id="IPR050896">
    <property type="entry name" value="Mito_lipid_metab_GTPase"/>
</dbReference>
<evidence type="ECO:0000313" key="2">
    <source>
        <dbReference type="EMBL" id="KRM78195.1"/>
    </source>
</evidence>
<dbReference type="OrthoDB" id="9773841at2"/>
<dbReference type="GO" id="GO:0005525">
    <property type="term" value="F:GTP binding"/>
    <property type="evidence" value="ECO:0007669"/>
    <property type="project" value="InterPro"/>
</dbReference>
<gene>
    <name evidence="2" type="ORF">FC84_GL001217</name>
</gene>
<name>A0A0R2BRX7_9LACO</name>
<dbReference type="PROSITE" id="PS51721">
    <property type="entry name" value="G_CP"/>
    <property type="match status" value="1"/>
</dbReference>
<dbReference type="SUPFAM" id="SSF52540">
    <property type="entry name" value="P-loop containing nucleoside triphosphate hydrolases"/>
    <property type="match status" value="1"/>
</dbReference>
<dbReference type="InterPro" id="IPR019988">
    <property type="entry name" value="GTP-bd_ribosome_bgen_YqeH"/>
</dbReference>
<evidence type="ECO:0000259" key="1">
    <source>
        <dbReference type="PROSITE" id="PS51721"/>
    </source>
</evidence>
<comment type="caution">
    <text evidence="2">The sequence shown here is derived from an EMBL/GenBank/DDBJ whole genome shotgun (WGS) entry which is preliminary data.</text>
</comment>
<dbReference type="EMBL" id="AYYK01000025">
    <property type="protein sequence ID" value="KRM78195.1"/>
    <property type="molecule type" value="Genomic_DNA"/>
</dbReference>
<organism evidence="2 3">
    <name type="scientific">Lapidilactobacillus dextrinicus DSM 20335</name>
    <dbReference type="NCBI Taxonomy" id="1423738"/>
    <lineage>
        <taxon>Bacteria</taxon>
        <taxon>Bacillati</taxon>
        <taxon>Bacillota</taxon>
        <taxon>Bacilli</taxon>
        <taxon>Lactobacillales</taxon>
        <taxon>Lactobacillaceae</taxon>
        <taxon>Lapidilactobacillus</taxon>
    </lineage>
</organism>
<dbReference type="InterPro" id="IPR030378">
    <property type="entry name" value="G_CP_dom"/>
</dbReference>
<dbReference type="Gene3D" id="3.40.50.300">
    <property type="entry name" value="P-loop containing nucleotide triphosphate hydrolases"/>
    <property type="match status" value="1"/>
</dbReference>
<dbReference type="CDD" id="cd01855">
    <property type="entry name" value="YqeH"/>
    <property type="match status" value="1"/>
</dbReference>
<reference evidence="2 3" key="1">
    <citation type="journal article" date="2015" name="Genome Announc.">
        <title>Expanding the biotechnology potential of lactobacilli through comparative genomics of 213 strains and associated genera.</title>
        <authorList>
            <person name="Sun Z."/>
            <person name="Harris H.M."/>
            <person name="McCann A."/>
            <person name="Guo C."/>
            <person name="Argimon S."/>
            <person name="Zhang W."/>
            <person name="Yang X."/>
            <person name="Jeffery I.B."/>
            <person name="Cooney J.C."/>
            <person name="Kagawa T.F."/>
            <person name="Liu W."/>
            <person name="Song Y."/>
            <person name="Salvetti E."/>
            <person name="Wrobel A."/>
            <person name="Rasinkangas P."/>
            <person name="Parkhill J."/>
            <person name="Rea M.C."/>
            <person name="O'Sullivan O."/>
            <person name="Ritari J."/>
            <person name="Douillard F.P."/>
            <person name="Paul Ross R."/>
            <person name="Yang R."/>
            <person name="Briner A.E."/>
            <person name="Felis G.E."/>
            <person name="de Vos W.M."/>
            <person name="Barrangou R."/>
            <person name="Klaenhammer T.R."/>
            <person name="Caufield P.W."/>
            <person name="Cui Y."/>
            <person name="Zhang H."/>
            <person name="O'Toole P.W."/>
        </authorList>
    </citation>
    <scope>NUCLEOTIDE SEQUENCE [LARGE SCALE GENOMIC DNA]</scope>
    <source>
        <strain evidence="2 3">DSM 20335</strain>
    </source>
</reference>
<dbReference type="AlphaFoldDB" id="A0A0R2BRX7"/>
<dbReference type="PRINTS" id="PR00326">
    <property type="entry name" value="GTP1OBG"/>
</dbReference>
<dbReference type="PATRIC" id="fig|1423738.3.peg.1233"/>
<sequence>MTEVETNDLYCIGCGAKLQSNDPDEAGYIPASSLKKQLAADNNLFYCQRCFRLRHYNEITDVAIDDNEFTALLNSLGKQNALIVNVVDLFDFDGSVIPGLHRFVGTNQVILVGNKADLLPKSVKRSKVTNWLQQQAALQGLHPVATLLTSAKRLYQVDELLAVIEKERKGRDVYVVGTTNVGKSTLINAIIKQTAGQNDVITTSRFPGTTLDQIQIPLADGQSLIDTPGIINGTQMAHYLSAKELRYISPQNELRPRVFQLNPPQTLFLGGLMRLDFLKGTRSSIVVYVENNLLVHRTKTATADDFYQRQRGKLLVPPADPEQFPPFKQHDFHTKEPQDLVIAGLGWLRLPANSDYRLFLPEGVSYSLRTPIV</sequence>
<feature type="domain" description="CP-type G" evidence="1">
    <location>
        <begin position="66"/>
        <end position="233"/>
    </location>
</feature>
<dbReference type="STRING" id="1423738.FC84_GL001217"/>
<proteinExistence type="predicted"/>